<organism evidence="2 3">
    <name type="scientific">Kribbella italica</name>
    <dbReference type="NCBI Taxonomy" id="1540520"/>
    <lineage>
        <taxon>Bacteria</taxon>
        <taxon>Bacillati</taxon>
        <taxon>Actinomycetota</taxon>
        <taxon>Actinomycetes</taxon>
        <taxon>Propionibacteriales</taxon>
        <taxon>Kribbellaceae</taxon>
        <taxon>Kribbella</taxon>
    </lineage>
</organism>
<sequence length="81" mass="9128">MTYEPCRYARQWPELFEPLEDAQKQRVSDALASGRLDGWEPDREDVSDLVDRELGRIDAAEYTRRTIAKVTGQGGAVEDGA</sequence>
<name>A0A7W9JCF8_9ACTN</name>
<reference evidence="2 3" key="1">
    <citation type="submission" date="2020-08" db="EMBL/GenBank/DDBJ databases">
        <title>Sequencing the genomes of 1000 actinobacteria strains.</title>
        <authorList>
            <person name="Klenk H.-P."/>
        </authorList>
    </citation>
    <scope>NUCLEOTIDE SEQUENCE [LARGE SCALE GENOMIC DNA]</scope>
    <source>
        <strain evidence="2 3">DSM 28967</strain>
    </source>
</reference>
<evidence type="ECO:0000259" key="1">
    <source>
        <dbReference type="Pfam" id="PF18495"/>
    </source>
</evidence>
<feature type="domain" description="Antitoxin VbhA" evidence="1">
    <location>
        <begin position="23"/>
        <end position="69"/>
    </location>
</feature>
<dbReference type="AlphaFoldDB" id="A0A7W9JCF8"/>
<dbReference type="InterPro" id="IPR043038">
    <property type="entry name" value="VbhA_sf"/>
</dbReference>
<dbReference type="Gene3D" id="1.10.8.1050">
    <property type="entry name" value="Antitoxin VbhA-like"/>
    <property type="match status" value="1"/>
</dbReference>
<proteinExistence type="predicted"/>
<dbReference type="InterPro" id="IPR041535">
    <property type="entry name" value="VbhA"/>
</dbReference>
<dbReference type="EMBL" id="JACHMY010000001">
    <property type="protein sequence ID" value="MBB5839587.1"/>
    <property type="molecule type" value="Genomic_DNA"/>
</dbReference>
<evidence type="ECO:0000313" key="2">
    <source>
        <dbReference type="EMBL" id="MBB5839587.1"/>
    </source>
</evidence>
<dbReference type="CDD" id="cd11586">
    <property type="entry name" value="VbhA_like"/>
    <property type="match status" value="1"/>
</dbReference>
<accession>A0A7W9JCF8</accession>
<keyword evidence="3" id="KW-1185">Reference proteome</keyword>
<evidence type="ECO:0000313" key="3">
    <source>
        <dbReference type="Proteomes" id="UP000549971"/>
    </source>
</evidence>
<gene>
    <name evidence="2" type="ORF">HDA39_006321</name>
</gene>
<protein>
    <recommendedName>
        <fullName evidence="1">Antitoxin VbhA domain-containing protein</fullName>
    </recommendedName>
</protein>
<dbReference type="Proteomes" id="UP000549971">
    <property type="component" value="Unassembled WGS sequence"/>
</dbReference>
<comment type="caution">
    <text evidence="2">The sequence shown here is derived from an EMBL/GenBank/DDBJ whole genome shotgun (WGS) entry which is preliminary data.</text>
</comment>
<dbReference type="InterPro" id="IPR033788">
    <property type="entry name" value="VbhA-like"/>
</dbReference>
<dbReference type="RefSeq" id="WP_184801377.1">
    <property type="nucleotide sequence ID" value="NZ_JACHMY010000001.1"/>
</dbReference>
<dbReference type="Pfam" id="PF18495">
    <property type="entry name" value="VbhA"/>
    <property type="match status" value="1"/>
</dbReference>